<keyword evidence="4" id="KW-1185">Reference proteome</keyword>
<proteinExistence type="predicted"/>
<feature type="chain" id="PRO_5013782284" evidence="1">
    <location>
        <begin position="19"/>
        <end position="170"/>
    </location>
</feature>
<gene>
    <name evidence="3" type="ORF">CR103_04145</name>
</gene>
<dbReference type="CDD" id="cd08545">
    <property type="entry name" value="YcnI_like"/>
    <property type="match status" value="1"/>
</dbReference>
<organism evidence="3 4">
    <name type="scientific">Massilia psychrophila</name>
    <dbReference type="NCBI Taxonomy" id="1603353"/>
    <lineage>
        <taxon>Bacteria</taxon>
        <taxon>Pseudomonadati</taxon>
        <taxon>Pseudomonadota</taxon>
        <taxon>Betaproteobacteria</taxon>
        <taxon>Burkholderiales</taxon>
        <taxon>Oxalobacteraceae</taxon>
        <taxon>Telluria group</taxon>
        <taxon>Massilia</taxon>
    </lineage>
</organism>
<dbReference type="InterPro" id="IPR038507">
    <property type="entry name" value="YcnI-like_sf"/>
</dbReference>
<sequence>MKTSMFLAVMLVAPMALAHIKLEPATATAGAYQKLTFRVGHGCEGSATTGITVLLPEAIADAKPMPKAGWSIATVDGKLAAAVMSHGVAVTRAVREVSWKGGTLLDAHYDEFAMQVKLPDTAGTLYFKVIQGCDKGRAEWSELPAVPNTKLKFPAPVLEVTPAASHAHQH</sequence>
<dbReference type="OrthoDB" id="9796962at2"/>
<feature type="signal peptide" evidence="1">
    <location>
        <begin position="1"/>
        <end position="18"/>
    </location>
</feature>
<dbReference type="Gene3D" id="2.60.40.2230">
    <property type="entry name" value="Uncharacterised protein YcnI-like PF07987, DUF1775"/>
    <property type="match status" value="1"/>
</dbReference>
<accession>A0A2G8T4F4</accession>
<dbReference type="EMBL" id="PDOB01000004">
    <property type="protein sequence ID" value="PIL40940.1"/>
    <property type="molecule type" value="Genomic_DNA"/>
</dbReference>
<evidence type="ECO:0000313" key="4">
    <source>
        <dbReference type="Proteomes" id="UP000228593"/>
    </source>
</evidence>
<evidence type="ECO:0000313" key="3">
    <source>
        <dbReference type="EMBL" id="PIL40940.1"/>
    </source>
</evidence>
<evidence type="ECO:0000256" key="1">
    <source>
        <dbReference type="SAM" id="SignalP"/>
    </source>
</evidence>
<reference evidence="3 4" key="1">
    <citation type="submission" date="2017-10" db="EMBL/GenBank/DDBJ databases">
        <title>Massilia psychrophilum sp. nov., a novel purple-pigmented bacterium isolated from Tianshan glacier, Xinjiang Municipality, China.</title>
        <authorList>
            <person name="Wang H."/>
        </authorList>
    </citation>
    <scope>NUCLEOTIDE SEQUENCE [LARGE SCALE GENOMIC DNA]</scope>
    <source>
        <strain evidence="3 4">JCM 30813</strain>
    </source>
</reference>
<dbReference type="AlphaFoldDB" id="A0A2G8T4F4"/>
<feature type="domain" description="YncI copper-binding" evidence="2">
    <location>
        <begin position="19"/>
        <end position="160"/>
    </location>
</feature>
<dbReference type="Proteomes" id="UP000228593">
    <property type="component" value="Unassembled WGS sequence"/>
</dbReference>
<evidence type="ECO:0000259" key="2">
    <source>
        <dbReference type="Pfam" id="PF07987"/>
    </source>
</evidence>
<protein>
    <submittedName>
        <fullName evidence="3">Nuclear export factor GLE1</fullName>
    </submittedName>
</protein>
<dbReference type="RefSeq" id="WP_099914757.1">
    <property type="nucleotide sequence ID" value="NZ_BMHS01000005.1"/>
</dbReference>
<dbReference type="InterPro" id="IPR012533">
    <property type="entry name" value="YcnI-copper_dom"/>
</dbReference>
<comment type="caution">
    <text evidence="3">The sequence shown here is derived from an EMBL/GenBank/DDBJ whole genome shotgun (WGS) entry which is preliminary data.</text>
</comment>
<name>A0A2G8T4F4_9BURK</name>
<dbReference type="Pfam" id="PF07987">
    <property type="entry name" value="DUF1775"/>
    <property type="match status" value="1"/>
</dbReference>
<keyword evidence="1" id="KW-0732">Signal</keyword>